<reference evidence="2" key="1">
    <citation type="journal article" date="2019" name="Int. J. Syst. Evol. Microbiol.">
        <title>The Global Catalogue of Microorganisms (GCM) 10K type strain sequencing project: providing services to taxonomists for standard genome sequencing and annotation.</title>
        <authorList>
            <consortium name="The Broad Institute Genomics Platform"/>
            <consortium name="The Broad Institute Genome Sequencing Center for Infectious Disease"/>
            <person name="Wu L."/>
            <person name="Ma J."/>
        </authorList>
    </citation>
    <scope>NUCLEOTIDE SEQUENCE [LARGE SCALE GENOMIC DNA]</scope>
    <source>
        <strain evidence="2">CGMCC 1.15474</strain>
    </source>
</reference>
<dbReference type="RefSeq" id="WP_247346407.1">
    <property type="nucleotide sequence ID" value="NZ_CP095550.1"/>
</dbReference>
<gene>
    <name evidence="1" type="ORF">ACFSKK_14460</name>
</gene>
<evidence type="ECO:0000313" key="2">
    <source>
        <dbReference type="Proteomes" id="UP001597318"/>
    </source>
</evidence>
<evidence type="ECO:0000313" key="1">
    <source>
        <dbReference type="EMBL" id="MFD2214889.1"/>
    </source>
</evidence>
<dbReference type="EMBL" id="JBHUIK010000003">
    <property type="protein sequence ID" value="MFD2214889.1"/>
    <property type="molecule type" value="Genomic_DNA"/>
</dbReference>
<protein>
    <submittedName>
        <fullName evidence="1">DUF3006 domain-containing protein</fullName>
    </submittedName>
</protein>
<dbReference type="Pfam" id="PF11213">
    <property type="entry name" value="DUF3006"/>
    <property type="match status" value="1"/>
</dbReference>
<dbReference type="InterPro" id="IPR021377">
    <property type="entry name" value="DUF3006"/>
</dbReference>
<dbReference type="Proteomes" id="UP001597318">
    <property type="component" value="Unassembled WGS sequence"/>
</dbReference>
<accession>A0ABW5BZ03</accession>
<proteinExistence type="predicted"/>
<dbReference type="Gene3D" id="6.20.120.50">
    <property type="match status" value="1"/>
</dbReference>
<sequence length="87" mass="9683">MKSKVYTIDRFEKDLAVLLSRSDETVQVDVPRNQLPDRIEVGSILEVEFTGDGSVLFANVLEDETSTAKNNAQELLNKLANKNRSGT</sequence>
<keyword evidence="2" id="KW-1185">Reference proteome</keyword>
<comment type="caution">
    <text evidence="1">The sequence shown here is derived from an EMBL/GenBank/DDBJ whole genome shotgun (WGS) entry which is preliminary data.</text>
</comment>
<organism evidence="1 2">
    <name type="scientific">Metabacillus endolithicus</name>
    <dbReference type="NCBI Taxonomy" id="1535204"/>
    <lineage>
        <taxon>Bacteria</taxon>
        <taxon>Bacillati</taxon>
        <taxon>Bacillota</taxon>
        <taxon>Bacilli</taxon>
        <taxon>Bacillales</taxon>
        <taxon>Bacillaceae</taxon>
        <taxon>Metabacillus</taxon>
    </lineage>
</organism>
<name>A0ABW5BZ03_9BACI</name>